<dbReference type="STRING" id="935223.SAMN04488131_101368"/>
<dbReference type="AlphaFoldDB" id="A0A1I1ZJL6"/>
<protein>
    <submittedName>
        <fullName evidence="2">GLPGLI family protein</fullName>
    </submittedName>
</protein>
<proteinExistence type="predicted"/>
<accession>A0A1I1ZJL6</accession>
<organism evidence="2 3">
    <name type="scientific">Flavobacterium xueshanense</name>
    <dbReference type="NCBI Taxonomy" id="935223"/>
    <lineage>
        <taxon>Bacteria</taxon>
        <taxon>Pseudomonadati</taxon>
        <taxon>Bacteroidota</taxon>
        <taxon>Flavobacteriia</taxon>
        <taxon>Flavobacteriales</taxon>
        <taxon>Flavobacteriaceae</taxon>
        <taxon>Flavobacterium</taxon>
    </lineage>
</organism>
<name>A0A1I1ZJL6_9FLAO</name>
<dbReference type="Pfam" id="PF22252">
    <property type="entry name" value="PNGase_F-II_N"/>
    <property type="match status" value="1"/>
</dbReference>
<gene>
    <name evidence="2" type="ORF">SAMN04488131_101368</name>
</gene>
<keyword evidence="1" id="KW-0732">Signal</keyword>
<reference evidence="3" key="1">
    <citation type="submission" date="2016-10" db="EMBL/GenBank/DDBJ databases">
        <authorList>
            <person name="Varghese N."/>
            <person name="Submissions S."/>
        </authorList>
    </citation>
    <scope>NUCLEOTIDE SEQUENCE [LARGE SCALE GENOMIC DNA]</scope>
    <source>
        <strain evidence="3">CGMCC 1.9227</strain>
    </source>
</reference>
<sequence length="215" mass="24277">MKQIFLSILLALMFSATYSQTAIKVMFQTQTVYKEELLKSMPVHIRAAALQQLNSIKKESFMTVQSNKVYFEIKSQKIDKKQSGAINSTDKSSNVLFAKDLSLSGSYPAVKLIKDFKTKTIVTKTKDKLTTEKLISVNWKFTNKQIKVLGYSCYEATTEFKNKLLTVYFTKDLKVSASPSNLPFIDGVVLAYKHGNSTTTALKVELQQPELTNFL</sequence>
<dbReference type="RefSeq" id="WP_091202993.1">
    <property type="nucleotide sequence ID" value="NZ_FONQ01000001.1"/>
</dbReference>
<keyword evidence="3" id="KW-1185">Reference proteome</keyword>
<feature type="signal peptide" evidence="1">
    <location>
        <begin position="1"/>
        <end position="21"/>
    </location>
</feature>
<dbReference type="Proteomes" id="UP000198596">
    <property type="component" value="Unassembled WGS sequence"/>
</dbReference>
<dbReference type="InterPro" id="IPR005901">
    <property type="entry name" value="GLPGLI"/>
</dbReference>
<evidence type="ECO:0000313" key="3">
    <source>
        <dbReference type="Proteomes" id="UP000198596"/>
    </source>
</evidence>
<dbReference type="NCBIfam" id="TIGR01200">
    <property type="entry name" value="GLPGLI"/>
    <property type="match status" value="1"/>
</dbReference>
<dbReference type="EMBL" id="FONQ01000001">
    <property type="protein sequence ID" value="SFE31889.1"/>
    <property type="molecule type" value="Genomic_DNA"/>
</dbReference>
<dbReference type="OrthoDB" id="1341532at2"/>
<evidence type="ECO:0000256" key="1">
    <source>
        <dbReference type="SAM" id="SignalP"/>
    </source>
</evidence>
<feature type="chain" id="PRO_5011566392" evidence="1">
    <location>
        <begin position="22"/>
        <end position="215"/>
    </location>
</feature>
<evidence type="ECO:0000313" key="2">
    <source>
        <dbReference type="EMBL" id="SFE31889.1"/>
    </source>
</evidence>